<name>A0ABW2UA10_9BACT</name>
<dbReference type="Proteomes" id="UP001596513">
    <property type="component" value="Unassembled WGS sequence"/>
</dbReference>
<evidence type="ECO:0008006" key="3">
    <source>
        <dbReference type="Google" id="ProtNLM"/>
    </source>
</evidence>
<comment type="caution">
    <text evidence="1">The sequence shown here is derived from an EMBL/GenBank/DDBJ whole genome shotgun (WGS) entry which is preliminary data.</text>
</comment>
<reference evidence="2" key="1">
    <citation type="journal article" date="2019" name="Int. J. Syst. Evol. Microbiol.">
        <title>The Global Catalogue of Microorganisms (GCM) 10K type strain sequencing project: providing services to taxonomists for standard genome sequencing and annotation.</title>
        <authorList>
            <consortium name="The Broad Institute Genomics Platform"/>
            <consortium name="The Broad Institute Genome Sequencing Center for Infectious Disease"/>
            <person name="Wu L."/>
            <person name="Ma J."/>
        </authorList>
    </citation>
    <scope>NUCLEOTIDE SEQUENCE [LARGE SCALE GENOMIC DNA]</scope>
    <source>
        <strain evidence="2">JCM 19635</strain>
    </source>
</reference>
<organism evidence="1 2">
    <name type="scientific">Hymenobacter humi</name>
    <dbReference type="NCBI Taxonomy" id="1411620"/>
    <lineage>
        <taxon>Bacteria</taxon>
        <taxon>Pseudomonadati</taxon>
        <taxon>Bacteroidota</taxon>
        <taxon>Cytophagia</taxon>
        <taxon>Cytophagales</taxon>
        <taxon>Hymenobacteraceae</taxon>
        <taxon>Hymenobacter</taxon>
    </lineage>
</organism>
<gene>
    <name evidence="1" type="ORF">ACFQT0_19480</name>
</gene>
<evidence type="ECO:0000313" key="1">
    <source>
        <dbReference type="EMBL" id="MFC7669291.1"/>
    </source>
</evidence>
<sequence>MSNSLPSVSSLPAADQVVLPSSTAVERIFAAYHDEQGPGLAGLTRADQLVHSQLEAAYGLILNYHSFEMAWPLLAKQFSISRATCYRRLRDAQNLFGDVKKVKKEGRRAVLLEFARKLIQLCLTMRPPDVKGALNAMKFEANVSGLLRADAAGENEGSSSGNTSYNIHLSVEGRKTRVLDLSKLDDISDADFELVNEAVQQNVFGADAMQVMLAETSGKEVPGGNR</sequence>
<proteinExistence type="predicted"/>
<accession>A0ABW2UA10</accession>
<dbReference type="RefSeq" id="WP_380204801.1">
    <property type="nucleotide sequence ID" value="NZ_JBHTEK010000001.1"/>
</dbReference>
<protein>
    <recommendedName>
        <fullName evidence="3">Helix-turn-helix domain-containing protein</fullName>
    </recommendedName>
</protein>
<evidence type="ECO:0000313" key="2">
    <source>
        <dbReference type="Proteomes" id="UP001596513"/>
    </source>
</evidence>
<keyword evidence="2" id="KW-1185">Reference proteome</keyword>
<dbReference type="EMBL" id="JBHTEK010000001">
    <property type="protein sequence ID" value="MFC7669291.1"/>
    <property type="molecule type" value="Genomic_DNA"/>
</dbReference>